<organism evidence="2 3">
    <name type="scientific">Vibrio chanodichtyis</name>
    <dbReference type="NCBI Taxonomy" id="3027932"/>
    <lineage>
        <taxon>Bacteria</taxon>
        <taxon>Pseudomonadati</taxon>
        <taxon>Pseudomonadota</taxon>
        <taxon>Gammaproteobacteria</taxon>
        <taxon>Vibrionales</taxon>
        <taxon>Vibrionaceae</taxon>
        <taxon>Vibrio</taxon>
    </lineage>
</organism>
<evidence type="ECO:0000313" key="2">
    <source>
        <dbReference type="EMBL" id="MDE1514875.1"/>
    </source>
</evidence>
<dbReference type="EMBL" id="JARBFT010000005">
    <property type="protein sequence ID" value="MDE1514875.1"/>
    <property type="molecule type" value="Genomic_DNA"/>
</dbReference>
<evidence type="ECO:0000256" key="1">
    <source>
        <dbReference type="SAM" id="SignalP"/>
    </source>
</evidence>
<sequence length="247" mass="27914">MKKIMLFLALLISPATWAAQCRVDIQHEVHVNSQRIAILRSSHDQAVLDQQNHLAIQGKKINLTAEQQAALADYRVQLTRLQPKAQHWADQALVQANQWVDEIANSLDAPQAFDNVKQAMASLWVEMQAEYLKDGELVVPAATFDAMQQRWQQQFAQARVVLSQQLFASAFTVMASHMQQEGGLDLNQLSKKMADLKGKLDTELKASHSSFAQQAGEWCETLNQLTLQEQQLHQKIPQLKGYQIFSL</sequence>
<dbReference type="InterPro" id="IPR021307">
    <property type="entry name" value="DUF2884"/>
</dbReference>
<comment type="caution">
    <text evidence="2">The sequence shown here is derived from an EMBL/GenBank/DDBJ whole genome shotgun (WGS) entry which is preliminary data.</text>
</comment>
<evidence type="ECO:0000313" key="3">
    <source>
        <dbReference type="Proteomes" id="UP001216189"/>
    </source>
</evidence>
<dbReference type="RefSeq" id="WP_274722511.1">
    <property type="nucleotide sequence ID" value="NZ_JARBFT010000005.1"/>
</dbReference>
<keyword evidence="3" id="KW-1185">Reference proteome</keyword>
<dbReference type="Pfam" id="PF11101">
    <property type="entry name" value="DUF2884"/>
    <property type="match status" value="1"/>
</dbReference>
<feature type="signal peptide" evidence="1">
    <location>
        <begin position="1"/>
        <end position="18"/>
    </location>
</feature>
<proteinExistence type="predicted"/>
<reference evidence="2 3" key="1">
    <citation type="submission" date="2023-02" db="EMBL/GenBank/DDBJ databases">
        <title>Vibrio intestini sp. nov., a close relative of Vibrio cholerae isolated from the intestine of Healthy Culter dabryi.</title>
        <authorList>
            <person name="Wu N."/>
        </authorList>
    </citation>
    <scope>NUCLEOTIDE SEQUENCE [LARGE SCALE GENOMIC DNA]</scope>
    <source>
        <strain evidence="2 3">DSL-7</strain>
    </source>
</reference>
<accession>A0ABT5V3I9</accession>
<keyword evidence="1" id="KW-0732">Signal</keyword>
<dbReference type="Proteomes" id="UP001216189">
    <property type="component" value="Unassembled WGS sequence"/>
</dbReference>
<protein>
    <submittedName>
        <fullName evidence="2">DUF2884 family protein</fullName>
    </submittedName>
</protein>
<name>A0ABT5V3I9_9VIBR</name>
<feature type="chain" id="PRO_5045133151" evidence="1">
    <location>
        <begin position="19"/>
        <end position="247"/>
    </location>
</feature>
<gene>
    <name evidence="2" type="ORF">PUN32_07615</name>
</gene>